<dbReference type="EMBL" id="CP000909">
    <property type="protein sequence ID" value="ABY33444.1"/>
    <property type="molecule type" value="Genomic_DNA"/>
</dbReference>
<dbReference type="Gene3D" id="1.10.10.1100">
    <property type="entry name" value="BFD-like [2Fe-2S]-binding domain"/>
    <property type="match status" value="1"/>
</dbReference>
<organism evidence="2 3">
    <name type="scientific">Chloroflexus aurantiacus (strain ATCC 29366 / DSM 635 / J-10-fl)</name>
    <dbReference type="NCBI Taxonomy" id="324602"/>
    <lineage>
        <taxon>Bacteria</taxon>
        <taxon>Bacillati</taxon>
        <taxon>Chloroflexota</taxon>
        <taxon>Chloroflexia</taxon>
        <taxon>Chloroflexales</taxon>
        <taxon>Chloroflexineae</taxon>
        <taxon>Chloroflexaceae</taxon>
        <taxon>Chloroflexus</taxon>
    </lineage>
</organism>
<dbReference type="KEGG" id="cau:Caur_0191"/>
<feature type="domain" description="CopZ zinc binding" evidence="1">
    <location>
        <begin position="26"/>
        <end position="85"/>
    </location>
</feature>
<dbReference type="Proteomes" id="UP000002008">
    <property type="component" value="Chromosome"/>
</dbReference>
<evidence type="ECO:0000313" key="2">
    <source>
        <dbReference type="EMBL" id="ABY33444.1"/>
    </source>
</evidence>
<dbReference type="STRING" id="324602.Caur_0191"/>
<dbReference type="Pfam" id="PF18423">
    <property type="entry name" value="zf_CopZ"/>
    <property type="match status" value="1"/>
</dbReference>
<dbReference type="EnsemblBacteria" id="ABY33444">
    <property type="protein sequence ID" value="ABY33444"/>
    <property type="gene ID" value="Caur_0191"/>
</dbReference>
<gene>
    <name evidence="2" type="ordered locus">Caur_0191</name>
</gene>
<dbReference type="AlphaFoldDB" id="A9WC51"/>
<sequence>MTTPCECSPTESATCGLNTPRRQTVSCPVCGASGKRVGLQTVKALVSISLRQVQGSSFWFCRSQHCPVVYFAADNGQTLTVDQIRERVYQKEPERPDVLVCYCFQYRVGDIQQASPEARAAVIADIKAGIAADQCACDVRNPQGSCCLGNVQQVAKQVKLT</sequence>
<accession>A9WC51</accession>
<reference evidence="3" key="1">
    <citation type="journal article" date="2011" name="BMC Genomics">
        <title>Complete genome sequence of the filamentous anoxygenic phototrophic bacterium Chloroflexus aurantiacus.</title>
        <authorList>
            <person name="Tang K.H."/>
            <person name="Barry K."/>
            <person name="Chertkov O."/>
            <person name="Dalin E."/>
            <person name="Han C.S."/>
            <person name="Hauser L.J."/>
            <person name="Honchak B.M."/>
            <person name="Karbach L.E."/>
            <person name="Land M.L."/>
            <person name="Lapidus A."/>
            <person name="Larimer F.W."/>
            <person name="Mikhailova N."/>
            <person name="Pitluck S."/>
            <person name="Pierson B.K."/>
            <person name="Blankenship R.E."/>
        </authorList>
    </citation>
    <scope>NUCLEOTIDE SEQUENCE [LARGE SCALE GENOMIC DNA]</scope>
    <source>
        <strain evidence="3">ATCC 29366 / DSM 635 / J-10-fl</strain>
    </source>
</reference>
<evidence type="ECO:0000259" key="1">
    <source>
        <dbReference type="Pfam" id="PF18423"/>
    </source>
</evidence>
<dbReference type="InterPro" id="IPR040890">
    <property type="entry name" value="Znf_CopZ"/>
</dbReference>
<dbReference type="Gene3D" id="2.20.25.270">
    <property type="match status" value="1"/>
</dbReference>
<dbReference type="InterPro" id="IPR041854">
    <property type="entry name" value="BFD-like_2Fe2S-bd_dom_sf"/>
</dbReference>
<dbReference type="CDD" id="cd10141">
    <property type="entry name" value="CopZ-like_Fer2_BFD-like"/>
    <property type="match status" value="1"/>
</dbReference>
<keyword evidence="3" id="KW-1185">Reference proteome</keyword>
<dbReference type="RefSeq" id="WP_012256100.1">
    <property type="nucleotide sequence ID" value="NC_010175.1"/>
</dbReference>
<dbReference type="NCBIfam" id="NF047645">
    <property type="entry name" value="CopZ_Nterm_CC"/>
    <property type="match status" value="1"/>
</dbReference>
<dbReference type="InParanoid" id="A9WC51"/>
<proteinExistence type="predicted"/>
<dbReference type="eggNOG" id="COG2608">
    <property type="taxonomic scope" value="Bacteria"/>
</dbReference>
<dbReference type="PATRIC" id="fig|324602.8.peg.222"/>
<evidence type="ECO:0000313" key="3">
    <source>
        <dbReference type="Proteomes" id="UP000002008"/>
    </source>
</evidence>
<dbReference type="HOGENOM" id="CLU_115326_0_0_0"/>
<name>A9WC51_CHLAA</name>
<protein>
    <recommendedName>
        <fullName evidence="1">CopZ zinc binding domain-containing protein</fullName>
    </recommendedName>
</protein>